<sequence length="183" mass="20461">MNIDLIPVGDNPPHSLNVIIEVPVGGEPVKYEFDKVSGAIWVDRILHTPMRYPANYGFVPHTLSEDGDPLDALVVARSPFIPGSVVRVRPIAILFLEDEAGGDEKLLTVPVDSTFPYYENVASHDDLPAIVRQQVEHFFTHYKDLEEQKWVRVGTWGDRDEAFRIISESIERAKKAKEAGAIG</sequence>
<keyword evidence="4 5" id="KW-0460">Magnesium</keyword>
<evidence type="ECO:0000256" key="5">
    <source>
        <dbReference type="HAMAP-Rule" id="MF_00209"/>
    </source>
</evidence>
<organism evidence="6 7">
    <name type="scientific">Sphingomonas parva</name>
    <dbReference type="NCBI Taxonomy" id="2555898"/>
    <lineage>
        <taxon>Bacteria</taxon>
        <taxon>Pseudomonadati</taxon>
        <taxon>Pseudomonadota</taxon>
        <taxon>Alphaproteobacteria</taxon>
        <taxon>Sphingomonadales</taxon>
        <taxon>Sphingomonadaceae</taxon>
        <taxon>Sphingomonas</taxon>
    </lineage>
</organism>
<dbReference type="GO" id="GO:0000287">
    <property type="term" value="F:magnesium ion binding"/>
    <property type="evidence" value="ECO:0007669"/>
    <property type="project" value="UniProtKB-UniRule"/>
</dbReference>
<evidence type="ECO:0000313" key="6">
    <source>
        <dbReference type="EMBL" id="TFI58226.1"/>
    </source>
</evidence>
<evidence type="ECO:0000256" key="3">
    <source>
        <dbReference type="ARBA" id="ARBA00022801"/>
    </source>
</evidence>
<comment type="function">
    <text evidence="5">Catalyzes the hydrolysis of inorganic pyrophosphate (PPi) forming two phosphate ions.</text>
</comment>
<comment type="catalytic activity">
    <reaction evidence="5">
        <text>diphosphate + H2O = 2 phosphate + H(+)</text>
        <dbReference type="Rhea" id="RHEA:24576"/>
        <dbReference type="ChEBI" id="CHEBI:15377"/>
        <dbReference type="ChEBI" id="CHEBI:15378"/>
        <dbReference type="ChEBI" id="CHEBI:33019"/>
        <dbReference type="ChEBI" id="CHEBI:43474"/>
        <dbReference type="EC" id="3.6.1.1"/>
    </reaction>
</comment>
<feature type="binding site" evidence="5">
    <location>
        <position position="103"/>
    </location>
    <ligand>
        <name>Mg(2+)</name>
        <dbReference type="ChEBI" id="CHEBI:18420"/>
        <label>1</label>
    </ligand>
</feature>
<comment type="subcellular location">
    <subcellularLocation>
        <location evidence="5">Cytoplasm</location>
    </subcellularLocation>
</comment>
<keyword evidence="2 5" id="KW-0479">Metal-binding</keyword>
<feature type="binding site" evidence="5">
    <location>
        <position position="142"/>
    </location>
    <ligand>
        <name>substrate</name>
    </ligand>
</feature>
<comment type="similarity">
    <text evidence="5">Belongs to the PPase family.</text>
</comment>
<evidence type="ECO:0000313" key="7">
    <source>
        <dbReference type="Proteomes" id="UP000298213"/>
    </source>
</evidence>
<reference evidence="6 7" key="1">
    <citation type="submission" date="2019-03" db="EMBL/GenBank/DDBJ databases">
        <title>Genome sequence of Sphingomonas sp. 17J27-24.</title>
        <authorList>
            <person name="Kim M."/>
            <person name="Maeng S."/>
            <person name="Sathiyaraj S."/>
        </authorList>
    </citation>
    <scope>NUCLEOTIDE SEQUENCE [LARGE SCALE GENOMIC DNA]</scope>
    <source>
        <strain evidence="6 7">17J27-24</strain>
    </source>
</reference>
<feature type="binding site" evidence="5">
    <location>
        <position position="71"/>
    </location>
    <ligand>
        <name>Mg(2+)</name>
        <dbReference type="ChEBI" id="CHEBI:18420"/>
        <label>2</label>
    </ligand>
</feature>
<dbReference type="EMBL" id="SPDV01000018">
    <property type="protein sequence ID" value="TFI58226.1"/>
    <property type="molecule type" value="Genomic_DNA"/>
</dbReference>
<feature type="binding site" evidence="5">
    <location>
        <position position="71"/>
    </location>
    <ligand>
        <name>Mg(2+)</name>
        <dbReference type="ChEBI" id="CHEBI:18420"/>
        <label>1</label>
    </ligand>
</feature>
<dbReference type="InterPro" id="IPR036649">
    <property type="entry name" value="Pyrophosphatase_sf"/>
</dbReference>
<dbReference type="PROSITE" id="PS00387">
    <property type="entry name" value="PPASE"/>
    <property type="match status" value="1"/>
</dbReference>
<dbReference type="NCBIfam" id="NF002317">
    <property type="entry name" value="PRK01250.1"/>
    <property type="match status" value="1"/>
</dbReference>
<dbReference type="PANTHER" id="PTHR10286">
    <property type="entry name" value="INORGANIC PYROPHOSPHATASE"/>
    <property type="match status" value="1"/>
</dbReference>
<dbReference type="CDD" id="cd00412">
    <property type="entry name" value="pyrophosphatase"/>
    <property type="match status" value="1"/>
</dbReference>
<name>A0A4Y8ZUT1_9SPHN</name>
<dbReference type="AlphaFoldDB" id="A0A4Y8ZUT1"/>
<evidence type="ECO:0000256" key="1">
    <source>
        <dbReference type="ARBA" id="ARBA00001946"/>
    </source>
</evidence>
<comment type="subunit">
    <text evidence="5">Homohexamer.</text>
</comment>
<feature type="binding site" evidence="5">
    <location>
        <position position="66"/>
    </location>
    <ligand>
        <name>Mg(2+)</name>
        <dbReference type="ChEBI" id="CHEBI:18420"/>
        <label>1</label>
    </ligand>
</feature>
<comment type="caution">
    <text evidence="6">The sequence shown here is derived from an EMBL/GenBank/DDBJ whole genome shotgun (WGS) entry which is preliminary data.</text>
</comment>
<evidence type="ECO:0000256" key="2">
    <source>
        <dbReference type="ARBA" id="ARBA00022723"/>
    </source>
</evidence>
<keyword evidence="7" id="KW-1185">Reference proteome</keyword>
<dbReference type="Pfam" id="PF00719">
    <property type="entry name" value="Pyrophosphatase"/>
    <property type="match status" value="1"/>
</dbReference>
<proteinExistence type="inferred from homology"/>
<dbReference type="GO" id="GO:0004427">
    <property type="term" value="F:inorganic diphosphate phosphatase activity"/>
    <property type="evidence" value="ECO:0007669"/>
    <property type="project" value="UniProtKB-UniRule"/>
</dbReference>
<gene>
    <name evidence="5" type="primary">ppa</name>
    <name evidence="6" type="ORF">E2493_10555</name>
</gene>
<dbReference type="Gene3D" id="3.90.80.10">
    <property type="entry name" value="Inorganic pyrophosphatase"/>
    <property type="match status" value="1"/>
</dbReference>
<keyword evidence="5" id="KW-0963">Cytoplasm</keyword>
<dbReference type="Proteomes" id="UP000298213">
    <property type="component" value="Unassembled WGS sequence"/>
</dbReference>
<dbReference type="SUPFAM" id="SSF50324">
    <property type="entry name" value="Inorganic pyrophosphatase"/>
    <property type="match status" value="1"/>
</dbReference>
<feature type="binding site" evidence="5">
    <location>
        <position position="44"/>
    </location>
    <ligand>
        <name>substrate</name>
    </ligand>
</feature>
<dbReference type="OrthoDB" id="5187599at2"/>
<accession>A0A4Y8ZUT1</accession>
<dbReference type="InterPro" id="IPR008162">
    <property type="entry name" value="Pyrophosphatase"/>
</dbReference>
<evidence type="ECO:0000256" key="4">
    <source>
        <dbReference type="ARBA" id="ARBA00022842"/>
    </source>
</evidence>
<dbReference type="GO" id="GO:0006796">
    <property type="term" value="P:phosphate-containing compound metabolic process"/>
    <property type="evidence" value="ECO:0007669"/>
    <property type="project" value="InterPro"/>
</dbReference>
<protein>
    <recommendedName>
        <fullName evidence="5">Inorganic pyrophosphatase</fullName>
        <ecNumber evidence="5">3.6.1.1</ecNumber>
    </recommendedName>
    <alternativeName>
        <fullName evidence="5">Pyrophosphate phospho-hydrolase</fullName>
        <shortName evidence="5">PPase</shortName>
    </alternativeName>
</protein>
<keyword evidence="3 5" id="KW-0378">Hydrolase</keyword>
<dbReference type="EC" id="3.6.1.1" evidence="5"/>
<comment type="cofactor">
    <cofactor evidence="1 5">
        <name>Mg(2+)</name>
        <dbReference type="ChEBI" id="CHEBI:18420"/>
    </cofactor>
</comment>
<dbReference type="GO" id="GO:0005737">
    <property type="term" value="C:cytoplasm"/>
    <property type="evidence" value="ECO:0007669"/>
    <property type="project" value="UniProtKB-SubCell"/>
</dbReference>
<feature type="binding site" evidence="5">
    <location>
        <position position="56"/>
    </location>
    <ligand>
        <name>substrate</name>
    </ligand>
</feature>
<dbReference type="RefSeq" id="WP_135086503.1">
    <property type="nucleotide sequence ID" value="NZ_SPDV01000018.1"/>
</dbReference>
<feature type="binding site" evidence="5">
    <location>
        <position position="30"/>
    </location>
    <ligand>
        <name>substrate</name>
    </ligand>
</feature>
<dbReference type="HAMAP" id="MF_00209">
    <property type="entry name" value="Inorganic_PPase"/>
    <property type="match status" value="1"/>
</dbReference>